<dbReference type="Pfam" id="PF13527">
    <property type="entry name" value="Acetyltransf_9"/>
    <property type="match status" value="1"/>
</dbReference>
<protein>
    <recommendedName>
        <fullName evidence="1">N-acetyltransferase domain-containing protein</fullName>
    </recommendedName>
</protein>
<evidence type="ECO:0000313" key="3">
    <source>
        <dbReference type="Proteomes" id="UP001300502"/>
    </source>
</evidence>
<evidence type="ECO:0000313" key="2">
    <source>
        <dbReference type="EMBL" id="KAK4524170.1"/>
    </source>
</evidence>
<comment type="caution">
    <text evidence="2">The sequence shown here is derived from an EMBL/GenBank/DDBJ whole genome shotgun (WGS) entry which is preliminary data.</text>
</comment>
<dbReference type="Proteomes" id="UP001300502">
    <property type="component" value="Unassembled WGS sequence"/>
</dbReference>
<dbReference type="AlphaFoldDB" id="A0AAV9I9R3"/>
<gene>
    <name evidence="2" type="ORF">GAYE_SCF02G2069</name>
</gene>
<organism evidence="2 3">
    <name type="scientific">Galdieria yellowstonensis</name>
    <dbReference type="NCBI Taxonomy" id="3028027"/>
    <lineage>
        <taxon>Eukaryota</taxon>
        <taxon>Rhodophyta</taxon>
        <taxon>Bangiophyceae</taxon>
        <taxon>Galdieriales</taxon>
        <taxon>Galdieriaceae</taxon>
        <taxon>Galdieria</taxon>
    </lineage>
</organism>
<dbReference type="InterPro" id="IPR051554">
    <property type="entry name" value="Acetyltransferase_Eis"/>
</dbReference>
<accession>A0AAV9I9R3</accession>
<dbReference type="PROSITE" id="PS51186">
    <property type="entry name" value="GNAT"/>
    <property type="match status" value="1"/>
</dbReference>
<feature type="domain" description="N-acetyltransferase" evidence="1">
    <location>
        <begin position="1"/>
        <end position="150"/>
    </location>
</feature>
<name>A0AAV9I9R3_9RHOD</name>
<dbReference type="GO" id="GO:0030649">
    <property type="term" value="P:aminoglycoside antibiotic catabolic process"/>
    <property type="evidence" value="ECO:0007669"/>
    <property type="project" value="TreeGrafter"/>
</dbReference>
<dbReference type="InterPro" id="IPR000182">
    <property type="entry name" value="GNAT_dom"/>
</dbReference>
<keyword evidence="3" id="KW-1185">Reference proteome</keyword>
<dbReference type="EMBL" id="JANCYU010000022">
    <property type="protein sequence ID" value="KAK4524170.1"/>
    <property type="molecule type" value="Genomic_DNA"/>
</dbReference>
<sequence length="337" mass="39621">MQIRTLREDELDDWFFFLTRAFRNKQNPPTKSYFERHYFSDPWRDCRGIFVAVEDGELIGSVRNFTRKIYCCSHEVRTCGIGEVATHENFRRKGIASLLLEKSISYMLDNQFALSILHTGNASKLYEGLGWKPVTRQFFTRRIPSDLYAPRDSTLEVSTCGSEIFEENSLDRLMSVYSKSSIKYDGPIVRDNKEYWKKWIDNETGKVSWNEELRTPRKFSVYLGGTLAGFVVLQFGNESVRIREWSFFSDQLSDEFDIVDLVLSQICKYYGERELIFTFPAPISVFKQHDIVSYDNTTMYKMISPELVPKNFANMLESDCTEEIRSQRHVFWDTDRF</sequence>
<dbReference type="PANTHER" id="PTHR37817:SF1">
    <property type="entry name" value="N-ACETYLTRANSFERASE EIS"/>
    <property type="match status" value="1"/>
</dbReference>
<dbReference type="GO" id="GO:0034069">
    <property type="term" value="F:aminoglycoside N-acetyltransferase activity"/>
    <property type="evidence" value="ECO:0007669"/>
    <property type="project" value="TreeGrafter"/>
</dbReference>
<reference evidence="2 3" key="1">
    <citation type="submission" date="2022-07" db="EMBL/GenBank/DDBJ databases">
        <title>Genome-wide signatures of adaptation to extreme environments.</title>
        <authorList>
            <person name="Cho C.H."/>
            <person name="Yoon H.S."/>
        </authorList>
    </citation>
    <scope>NUCLEOTIDE SEQUENCE [LARGE SCALE GENOMIC DNA]</scope>
    <source>
        <strain evidence="2 3">108.79 E11</strain>
    </source>
</reference>
<dbReference type="CDD" id="cd04301">
    <property type="entry name" value="NAT_SF"/>
    <property type="match status" value="1"/>
</dbReference>
<dbReference type="Gene3D" id="3.40.630.30">
    <property type="match status" value="1"/>
</dbReference>
<dbReference type="InterPro" id="IPR016181">
    <property type="entry name" value="Acyl_CoA_acyltransferase"/>
</dbReference>
<proteinExistence type="predicted"/>
<dbReference type="SUPFAM" id="SSF55729">
    <property type="entry name" value="Acyl-CoA N-acyltransferases (Nat)"/>
    <property type="match status" value="1"/>
</dbReference>
<dbReference type="PANTHER" id="PTHR37817">
    <property type="entry name" value="N-ACETYLTRANSFERASE EIS"/>
    <property type="match status" value="1"/>
</dbReference>
<evidence type="ECO:0000259" key="1">
    <source>
        <dbReference type="PROSITE" id="PS51186"/>
    </source>
</evidence>